<feature type="transmembrane region" description="Helical" evidence="1">
    <location>
        <begin position="39"/>
        <end position="64"/>
    </location>
</feature>
<reference evidence="3" key="1">
    <citation type="submission" date="2022-11" db="UniProtKB">
        <authorList>
            <consortium name="WormBaseParasite"/>
        </authorList>
    </citation>
    <scope>IDENTIFICATION</scope>
</reference>
<sequence length="95" mass="11112">MDRSKTSCDAQGVAKEALYYCNNAVNNLVTIKINLRTKYSLSTCIIMFFYKIVFRIATFIYAAFQMKNSHEMDTKSSVILEPCRRKVEYIEIHIR</sequence>
<dbReference type="Proteomes" id="UP000887565">
    <property type="component" value="Unplaced"/>
</dbReference>
<organism evidence="2 3">
    <name type="scientific">Romanomermis culicivorax</name>
    <name type="common">Nematode worm</name>
    <dbReference type="NCBI Taxonomy" id="13658"/>
    <lineage>
        <taxon>Eukaryota</taxon>
        <taxon>Metazoa</taxon>
        <taxon>Ecdysozoa</taxon>
        <taxon>Nematoda</taxon>
        <taxon>Enoplea</taxon>
        <taxon>Dorylaimia</taxon>
        <taxon>Mermithida</taxon>
        <taxon>Mermithoidea</taxon>
        <taxon>Mermithidae</taxon>
        <taxon>Romanomermis</taxon>
    </lineage>
</organism>
<proteinExistence type="predicted"/>
<keyword evidence="1" id="KW-1133">Transmembrane helix</keyword>
<evidence type="ECO:0000313" key="3">
    <source>
        <dbReference type="WBParaSite" id="nRc.2.0.1.t11430-RA"/>
    </source>
</evidence>
<dbReference type="AlphaFoldDB" id="A0A915IB81"/>
<protein>
    <submittedName>
        <fullName evidence="3">Transmembrane protein</fullName>
    </submittedName>
</protein>
<keyword evidence="1" id="KW-0472">Membrane</keyword>
<evidence type="ECO:0000313" key="2">
    <source>
        <dbReference type="Proteomes" id="UP000887565"/>
    </source>
</evidence>
<evidence type="ECO:0000256" key="1">
    <source>
        <dbReference type="SAM" id="Phobius"/>
    </source>
</evidence>
<name>A0A915IB81_ROMCU</name>
<accession>A0A915IB81</accession>
<dbReference type="WBParaSite" id="nRc.2.0.1.t11430-RA">
    <property type="protein sequence ID" value="nRc.2.0.1.t11430-RA"/>
    <property type="gene ID" value="nRc.2.0.1.g11430"/>
</dbReference>
<keyword evidence="1" id="KW-0812">Transmembrane</keyword>
<keyword evidence="2" id="KW-1185">Reference proteome</keyword>